<reference evidence="2 3" key="1">
    <citation type="submission" date="2018-10" db="EMBL/GenBank/DDBJ databases">
        <title>Genome sequences of five Lactobacillus pentosus strains isolated from brines of traditionally fermented spanish-style green table olives and differences between them.</title>
        <authorList>
            <person name="Jimenez Diaz R."/>
        </authorList>
    </citation>
    <scope>NUCLEOTIDE SEQUENCE [LARGE SCALE GENOMIC DNA]</scope>
    <source>
        <strain evidence="2 3">IG8</strain>
    </source>
</reference>
<feature type="transmembrane region" description="Helical" evidence="1">
    <location>
        <begin position="51"/>
        <end position="70"/>
    </location>
</feature>
<evidence type="ECO:0000256" key="1">
    <source>
        <dbReference type="SAM" id="Phobius"/>
    </source>
</evidence>
<name>A0AB37RJ76_LACPE</name>
<sequence>MKKVQKFLTEHCCEMSWIKLRKTEFLSDKPGRLRVKSGGSKINTVHSNAGLINMILLTGYFYVLGVAIHLDNW</sequence>
<dbReference type="EMBL" id="RDCL01000041">
    <property type="protein sequence ID" value="RMW56301.1"/>
    <property type="molecule type" value="Genomic_DNA"/>
</dbReference>
<dbReference type="Proteomes" id="UP000281061">
    <property type="component" value="Unassembled WGS sequence"/>
</dbReference>
<dbReference type="AlphaFoldDB" id="A0AB37RJ76"/>
<evidence type="ECO:0000313" key="2">
    <source>
        <dbReference type="EMBL" id="RMW56301.1"/>
    </source>
</evidence>
<organism evidence="2 3">
    <name type="scientific">Lactiplantibacillus pentosus</name>
    <name type="common">Lactobacillus pentosus</name>
    <dbReference type="NCBI Taxonomy" id="1589"/>
    <lineage>
        <taxon>Bacteria</taxon>
        <taxon>Bacillati</taxon>
        <taxon>Bacillota</taxon>
        <taxon>Bacilli</taxon>
        <taxon>Lactobacillales</taxon>
        <taxon>Lactobacillaceae</taxon>
        <taxon>Lactiplantibacillus</taxon>
    </lineage>
</organism>
<gene>
    <name evidence="2" type="ORF">D6U17_03760</name>
</gene>
<accession>A0AB37RJ76</accession>
<comment type="caution">
    <text evidence="2">The sequence shown here is derived from an EMBL/GenBank/DDBJ whole genome shotgun (WGS) entry which is preliminary data.</text>
</comment>
<keyword evidence="1" id="KW-0472">Membrane</keyword>
<proteinExistence type="predicted"/>
<keyword evidence="1" id="KW-0812">Transmembrane</keyword>
<keyword evidence="1" id="KW-1133">Transmembrane helix</keyword>
<evidence type="ECO:0000313" key="3">
    <source>
        <dbReference type="Proteomes" id="UP000281061"/>
    </source>
</evidence>
<protein>
    <submittedName>
        <fullName evidence="2">Uncharacterized protein</fullName>
    </submittedName>
</protein>